<evidence type="ECO:0000256" key="10">
    <source>
        <dbReference type="ARBA" id="ARBA00022842"/>
    </source>
</evidence>
<dbReference type="SUPFAM" id="SSF49503">
    <property type="entry name" value="Cupredoxins"/>
    <property type="match status" value="1"/>
</dbReference>
<evidence type="ECO:0000256" key="14">
    <source>
        <dbReference type="ARBA" id="ARBA00023008"/>
    </source>
</evidence>
<evidence type="ECO:0000256" key="11">
    <source>
        <dbReference type="ARBA" id="ARBA00022967"/>
    </source>
</evidence>
<keyword evidence="10" id="KW-0460">Magnesium</keyword>
<dbReference type="GO" id="GO:0042773">
    <property type="term" value="P:ATP synthesis coupled electron transport"/>
    <property type="evidence" value="ECO:0007669"/>
    <property type="project" value="TreeGrafter"/>
</dbReference>
<comment type="catalytic activity">
    <reaction evidence="17">
        <text>4 Fe(II)-[cytochrome c] + O2 + 8 H(+)(in) = 4 Fe(III)-[cytochrome c] + 2 H2O + 4 H(+)(out)</text>
        <dbReference type="Rhea" id="RHEA:11436"/>
        <dbReference type="Rhea" id="RHEA-COMP:10350"/>
        <dbReference type="Rhea" id="RHEA-COMP:14399"/>
        <dbReference type="ChEBI" id="CHEBI:15377"/>
        <dbReference type="ChEBI" id="CHEBI:15378"/>
        <dbReference type="ChEBI" id="CHEBI:15379"/>
        <dbReference type="ChEBI" id="CHEBI:29033"/>
        <dbReference type="ChEBI" id="CHEBI:29034"/>
        <dbReference type="EC" id="7.1.1.9"/>
    </reaction>
    <physiologicalReaction direction="left-to-right" evidence="17">
        <dbReference type="Rhea" id="RHEA:11437"/>
    </physiologicalReaction>
</comment>
<dbReference type="GO" id="GO:0004129">
    <property type="term" value="F:cytochrome-c oxidase activity"/>
    <property type="evidence" value="ECO:0007669"/>
    <property type="project" value="UniProtKB-EC"/>
</dbReference>
<dbReference type="InterPro" id="IPR034210">
    <property type="entry name" value="CcO_II_C"/>
</dbReference>
<evidence type="ECO:0000256" key="5">
    <source>
        <dbReference type="ARBA" id="ARBA00022448"/>
    </source>
</evidence>
<feature type="transmembrane region" description="Helical" evidence="19">
    <location>
        <begin position="63"/>
        <end position="87"/>
    </location>
</feature>
<dbReference type="PROSITE" id="PS00078">
    <property type="entry name" value="COX2"/>
    <property type="match status" value="1"/>
</dbReference>
<evidence type="ECO:0000259" key="21">
    <source>
        <dbReference type="PROSITE" id="PS50999"/>
    </source>
</evidence>
<dbReference type="CTD" id="4513"/>
<dbReference type="Gene3D" id="2.60.40.420">
    <property type="entry name" value="Cupredoxins - blue copper proteins"/>
    <property type="match status" value="1"/>
</dbReference>
<evidence type="ECO:0000259" key="20">
    <source>
        <dbReference type="PROSITE" id="PS50857"/>
    </source>
</evidence>
<geneLocation type="mitochondrion" evidence="22"/>
<feature type="domain" description="Cytochrome oxidase subunit II copper A binding" evidence="20">
    <location>
        <begin position="92"/>
        <end position="225"/>
    </location>
</feature>
<keyword evidence="15 18" id="KW-0496">Mitochondrion</keyword>
<evidence type="ECO:0000256" key="19">
    <source>
        <dbReference type="SAM" id="Phobius"/>
    </source>
</evidence>
<protein>
    <recommendedName>
        <fullName evidence="4 18">Cytochrome c oxidase subunit 2</fullName>
    </recommendedName>
</protein>
<name>A0A343QCH6_9NEOP</name>
<keyword evidence="7 18" id="KW-0812">Transmembrane</keyword>
<evidence type="ECO:0000256" key="9">
    <source>
        <dbReference type="ARBA" id="ARBA00022792"/>
    </source>
</evidence>
<reference evidence="22" key="1">
    <citation type="journal article" date="2017" name="Mol. Phylogenet. Evol.">
        <title>Mitochondrial phylogenomics and genome rearrangements in the barklice (Insecta: Psocodea).</title>
        <authorList>
            <person name="Yoshizawa K."/>
            <person name="Johnson K.P."/>
            <person name="Sweet A.D."/>
            <person name="Yao I."/>
            <person name="Ferreira R.L."/>
            <person name="Cameron S.L."/>
        </authorList>
    </citation>
    <scope>NUCLEOTIDE SEQUENCE</scope>
</reference>
<evidence type="ECO:0000256" key="13">
    <source>
        <dbReference type="ARBA" id="ARBA00022989"/>
    </source>
</evidence>
<evidence type="ECO:0000256" key="3">
    <source>
        <dbReference type="ARBA" id="ARBA00011164"/>
    </source>
</evidence>
<dbReference type="InterPro" id="IPR002429">
    <property type="entry name" value="CcO_II-like_C"/>
</dbReference>
<keyword evidence="6 18" id="KW-0679">Respiratory chain</keyword>
<keyword evidence="13 19" id="KW-1133">Transmembrane helix</keyword>
<keyword evidence="16 18" id="KW-0472">Membrane</keyword>
<dbReference type="SUPFAM" id="SSF81464">
    <property type="entry name" value="Cytochrome c oxidase subunit II-like, transmembrane region"/>
    <property type="match status" value="1"/>
</dbReference>
<dbReference type="EMBL" id="MG255142">
    <property type="protein sequence ID" value="ATU07123.1"/>
    <property type="molecule type" value="Genomic_DNA"/>
</dbReference>
<feature type="domain" description="Cytochrome oxidase subunit II transmembrane region profile" evidence="21">
    <location>
        <begin position="1"/>
        <end position="91"/>
    </location>
</feature>
<dbReference type="GO" id="GO:0005507">
    <property type="term" value="F:copper ion binding"/>
    <property type="evidence" value="ECO:0007669"/>
    <property type="project" value="InterPro"/>
</dbReference>
<dbReference type="PRINTS" id="PR01166">
    <property type="entry name" value="CYCOXIDASEII"/>
</dbReference>
<dbReference type="AlphaFoldDB" id="A0A343QCH6"/>
<proteinExistence type="inferred from homology"/>
<comment type="similarity">
    <text evidence="2 18">Belongs to the cytochrome c oxidase subunit 2 family.</text>
</comment>
<keyword evidence="9 18" id="KW-0999">Mitochondrion inner membrane</keyword>
<comment type="subunit">
    <text evidence="3">Component of the cytochrome c oxidase (complex IV, CIV), a multisubunit enzyme composed of a catalytic core of 3 subunits and several supernumerary subunits. The complex exists as a monomer or a dimer and forms supercomplexes (SCs) in the inner mitochondrial membrane with ubiquinol-cytochrome c oxidoreductase (cytochrome b-c1 complex, complex III, CIII).</text>
</comment>
<dbReference type="Pfam" id="PF02790">
    <property type="entry name" value="COX2_TM"/>
    <property type="match status" value="1"/>
</dbReference>
<evidence type="ECO:0000256" key="4">
    <source>
        <dbReference type="ARBA" id="ARBA00015946"/>
    </source>
</evidence>
<evidence type="ECO:0000256" key="8">
    <source>
        <dbReference type="ARBA" id="ARBA00022723"/>
    </source>
</evidence>
<dbReference type="Gene3D" id="1.10.287.90">
    <property type="match status" value="1"/>
</dbReference>
<evidence type="ECO:0000256" key="17">
    <source>
        <dbReference type="ARBA" id="ARBA00049512"/>
    </source>
</evidence>
<keyword evidence="12 18" id="KW-0249">Electron transport</keyword>
<dbReference type="PROSITE" id="PS50999">
    <property type="entry name" value="COX2_TM"/>
    <property type="match status" value="1"/>
</dbReference>
<dbReference type="CDD" id="cd13912">
    <property type="entry name" value="CcO_II_C"/>
    <property type="match status" value="1"/>
</dbReference>
<evidence type="ECO:0000256" key="18">
    <source>
        <dbReference type="RuleBase" id="RU000457"/>
    </source>
</evidence>
<dbReference type="PANTHER" id="PTHR22888">
    <property type="entry name" value="CYTOCHROME C OXIDASE, SUBUNIT II"/>
    <property type="match status" value="1"/>
</dbReference>
<dbReference type="InterPro" id="IPR036257">
    <property type="entry name" value="Cyt_c_oxidase_su2_TM_sf"/>
</dbReference>
<accession>A0A343QCH6</accession>
<feature type="transmembrane region" description="Helical" evidence="19">
    <location>
        <begin position="28"/>
        <end position="51"/>
    </location>
</feature>
<dbReference type="Pfam" id="PF00116">
    <property type="entry name" value="COX2"/>
    <property type="match status" value="1"/>
</dbReference>
<dbReference type="RefSeq" id="YP_009443902.1">
    <property type="nucleotide sequence ID" value="NC_036365.1"/>
</dbReference>
<evidence type="ECO:0000313" key="22">
    <source>
        <dbReference type="EMBL" id="ATU07123.1"/>
    </source>
</evidence>
<dbReference type="PROSITE" id="PS50857">
    <property type="entry name" value="COX2_CUA"/>
    <property type="match status" value="1"/>
</dbReference>
<keyword evidence="11" id="KW-1278">Translocase</keyword>
<keyword evidence="5 18" id="KW-0813">Transport</keyword>
<evidence type="ECO:0000256" key="16">
    <source>
        <dbReference type="ARBA" id="ARBA00023136"/>
    </source>
</evidence>
<evidence type="ECO:0000256" key="7">
    <source>
        <dbReference type="ARBA" id="ARBA00022692"/>
    </source>
</evidence>
<evidence type="ECO:0000256" key="1">
    <source>
        <dbReference type="ARBA" id="ARBA00004448"/>
    </source>
</evidence>
<sequence length="226" mass="26131">MATWLNLNLQESTSPLMEQLVFFHDHSLLIILMITIMVAYIMTSLFFNLSTNRLLLENQMIEMIWTIIPGIILIFIALPSLKLLYLLDEIQSPSITLKTIGHQWYWTYEYSDFNNIEFDAFMVTPQNNLPQEFRLLEVSNRTIIPFLTQTRLLISSADVLHSWALPSLGLKMDANPGRLNQTNFYINRPGIFYGQCSEICGAVHSFMPIVIESTNKSSFISWLKKN</sequence>
<dbReference type="GeneID" id="35094407"/>
<evidence type="ECO:0000256" key="2">
    <source>
        <dbReference type="ARBA" id="ARBA00007866"/>
    </source>
</evidence>
<keyword evidence="14 18" id="KW-0186">Copper</keyword>
<dbReference type="InterPro" id="IPR008972">
    <property type="entry name" value="Cupredoxin"/>
</dbReference>
<evidence type="ECO:0000256" key="6">
    <source>
        <dbReference type="ARBA" id="ARBA00022660"/>
    </source>
</evidence>
<comment type="cofactor">
    <cofactor evidence="18">
        <name>Cu cation</name>
        <dbReference type="ChEBI" id="CHEBI:23378"/>
    </cofactor>
    <text evidence="18">Binds a copper A center.</text>
</comment>
<gene>
    <name evidence="22" type="primary">COX2</name>
</gene>
<dbReference type="InterPro" id="IPR001505">
    <property type="entry name" value="Copper_CuA"/>
</dbReference>
<dbReference type="GO" id="GO:0005743">
    <property type="term" value="C:mitochondrial inner membrane"/>
    <property type="evidence" value="ECO:0007669"/>
    <property type="project" value="UniProtKB-SubCell"/>
</dbReference>
<dbReference type="InterPro" id="IPR011759">
    <property type="entry name" value="Cyt_c_oxidase_su2_TM_dom"/>
</dbReference>
<evidence type="ECO:0000256" key="15">
    <source>
        <dbReference type="ARBA" id="ARBA00023128"/>
    </source>
</evidence>
<evidence type="ECO:0000256" key="12">
    <source>
        <dbReference type="ARBA" id="ARBA00022982"/>
    </source>
</evidence>
<dbReference type="InterPro" id="IPR045187">
    <property type="entry name" value="CcO_II"/>
</dbReference>
<keyword evidence="8 18" id="KW-0479">Metal-binding</keyword>
<comment type="function">
    <text evidence="18">Component of the cytochrome c oxidase, the last enzyme in the mitochondrial electron transport chain which drives oxidative phosphorylation. The respiratory chain contains 3 multisubunit complexes succinate dehydrogenase (complex II, CII), ubiquinol-cytochrome c oxidoreductase (cytochrome b-c1 complex, complex III, CIII) and cytochrome c oxidase (complex IV, CIV), that cooperate to transfer electrons derived from NADH and succinate to molecular oxygen, creating an electrochemical gradient over the inner membrane that drives transmembrane transport and the ATP synthase. Cytochrome c oxidase is the component of the respiratory chain that catalyzes the reduction of oxygen to water. Electrons originating from reduced cytochrome c in the intermembrane space (IMS) are transferred via the dinuclear copper A center (CU(A)) of subunit 2 and heme A of subunit 1 to the active site in subunit 1, a binuclear center (BNC) formed by heme A3 and copper B (CU(B)). The BNC reduces molecular oxygen to 2 water molecules using 4 electrons from cytochrome c in the IMS and 4 protons from the mitochondrial matrix.</text>
</comment>
<dbReference type="PANTHER" id="PTHR22888:SF9">
    <property type="entry name" value="CYTOCHROME C OXIDASE SUBUNIT 2"/>
    <property type="match status" value="1"/>
</dbReference>
<comment type="subcellular location">
    <subcellularLocation>
        <location evidence="1 18">Mitochondrion inner membrane</location>
        <topology evidence="1 18">Multi-pass membrane protein</topology>
    </subcellularLocation>
</comment>
<dbReference type="FunFam" id="2.60.40.420:FF:000001">
    <property type="entry name" value="Cytochrome c oxidase subunit 2"/>
    <property type="match status" value="1"/>
</dbReference>
<organism evidence="22">
    <name type="scientific">Speleketor irwini</name>
    <dbReference type="NCBI Taxonomy" id="342007"/>
    <lineage>
        <taxon>Eukaryota</taxon>
        <taxon>Metazoa</taxon>
        <taxon>Ecdysozoa</taxon>
        <taxon>Arthropoda</taxon>
        <taxon>Hexapoda</taxon>
        <taxon>Insecta</taxon>
        <taxon>Pterygota</taxon>
        <taxon>Neoptera</taxon>
        <taxon>Paraneoptera</taxon>
        <taxon>Psocodea</taxon>
        <taxon>Trogiomorpha</taxon>
        <taxon>Prionoglaridetae</taxon>
        <taxon>Prionoglarididae</taxon>
        <taxon>Speleketor</taxon>
    </lineage>
</organism>